<evidence type="ECO:0000256" key="2">
    <source>
        <dbReference type="ARBA" id="ARBA00004963"/>
    </source>
</evidence>
<dbReference type="InterPro" id="IPR001018">
    <property type="entry name" value="Beta-lactamase_class-B_CS"/>
</dbReference>
<feature type="binding site" evidence="7">
    <location>
        <position position="133"/>
    </location>
    <ligand>
        <name>Zn(2+)</name>
        <dbReference type="ChEBI" id="CHEBI:29105"/>
        <label>2</label>
    </ligand>
</feature>
<dbReference type="Gene3D" id="3.60.15.10">
    <property type="entry name" value="Ribonuclease Z/Hydroxyacylglutathione hydrolase-like"/>
    <property type="match status" value="1"/>
</dbReference>
<evidence type="ECO:0000256" key="5">
    <source>
        <dbReference type="ARBA" id="ARBA00022801"/>
    </source>
</evidence>
<sequence>MAITPIPAFNDNYLWLLDNGVDAIVVDPGDAAPVDAYLKSNNLNLAAILITHHHGDHIGGVPRLKQMYGCRTYGPSNDSVNGLDYRLDQGDSITIEELGLSFQVIDVPGHTRGHIAYFMPESSLCTNGLFCGDTLFSGGCGRLFEGTPQQMWQSMQKILSLPENTKIYPAHEYTLSNLKFASEVEPQNQHLTHYIEKVKALRELNQPSLPSELSVEKQVNPFLRIREPSVISSAMHRVSRDTLSEPEVFAVIRQWKDSF</sequence>
<keyword evidence="10" id="KW-1185">Reference proteome</keyword>
<dbReference type="GO" id="GO:0019243">
    <property type="term" value="P:methylglyoxal catabolic process to D-lactate via S-lactoyl-glutathione"/>
    <property type="evidence" value="ECO:0007669"/>
    <property type="project" value="UniProtKB-UniRule"/>
</dbReference>
<dbReference type="Pfam" id="PF00753">
    <property type="entry name" value="Lactamase_B"/>
    <property type="match status" value="1"/>
</dbReference>
<dbReference type="InterPro" id="IPR017782">
    <property type="entry name" value="Hydroxyacylglutathione_Hdrlase"/>
</dbReference>
<name>A0A545UBB6_9GAMM</name>
<dbReference type="InterPro" id="IPR032282">
    <property type="entry name" value="HAGH_C"/>
</dbReference>
<comment type="similarity">
    <text evidence="3 7">Belongs to the metallo-beta-lactamase superfamily. Glyoxalase II family.</text>
</comment>
<feature type="binding site" evidence="7">
    <location>
        <position position="54"/>
    </location>
    <ligand>
        <name>Zn(2+)</name>
        <dbReference type="ChEBI" id="CHEBI:29105"/>
        <label>1</label>
    </ligand>
</feature>
<feature type="binding site" evidence="7">
    <location>
        <position position="110"/>
    </location>
    <ligand>
        <name>Zn(2+)</name>
        <dbReference type="ChEBI" id="CHEBI:29105"/>
        <label>1</label>
    </ligand>
</feature>
<dbReference type="Proteomes" id="UP000315439">
    <property type="component" value="Unassembled WGS sequence"/>
</dbReference>
<feature type="binding site" evidence="7">
    <location>
        <position position="133"/>
    </location>
    <ligand>
        <name>Zn(2+)</name>
        <dbReference type="ChEBI" id="CHEBI:29105"/>
        <label>1</label>
    </ligand>
</feature>
<feature type="binding site" evidence="7">
    <location>
        <position position="56"/>
    </location>
    <ligand>
        <name>Zn(2+)</name>
        <dbReference type="ChEBI" id="CHEBI:29105"/>
        <label>2</label>
    </ligand>
</feature>
<feature type="binding site" evidence="7">
    <location>
        <position position="57"/>
    </location>
    <ligand>
        <name>Zn(2+)</name>
        <dbReference type="ChEBI" id="CHEBI:29105"/>
        <label>2</label>
    </ligand>
</feature>
<dbReference type="OrthoDB" id="9802248at2"/>
<evidence type="ECO:0000259" key="8">
    <source>
        <dbReference type="SMART" id="SM00849"/>
    </source>
</evidence>
<dbReference type="AlphaFoldDB" id="A0A545UBB6"/>
<reference evidence="9 10" key="1">
    <citation type="submission" date="2019-07" db="EMBL/GenBank/DDBJ databases">
        <title>Draft genome for Aliikangiella sp. M105.</title>
        <authorList>
            <person name="Wang G."/>
        </authorList>
    </citation>
    <scope>NUCLEOTIDE SEQUENCE [LARGE SCALE GENOMIC DNA]</scope>
    <source>
        <strain evidence="9 10">M105</strain>
    </source>
</reference>
<comment type="catalytic activity">
    <reaction evidence="1 7">
        <text>an S-(2-hydroxyacyl)glutathione + H2O = a 2-hydroxy carboxylate + glutathione + H(+)</text>
        <dbReference type="Rhea" id="RHEA:21864"/>
        <dbReference type="ChEBI" id="CHEBI:15377"/>
        <dbReference type="ChEBI" id="CHEBI:15378"/>
        <dbReference type="ChEBI" id="CHEBI:57925"/>
        <dbReference type="ChEBI" id="CHEBI:58896"/>
        <dbReference type="ChEBI" id="CHEBI:71261"/>
        <dbReference type="EC" id="3.1.2.6"/>
    </reaction>
</comment>
<dbReference type="GO" id="GO:0008270">
    <property type="term" value="F:zinc ion binding"/>
    <property type="evidence" value="ECO:0007669"/>
    <property type="project" value="InterPro"/>
</dbReference>
<evidence type="ECO:0000256" key="4">
    <source>
        <dbReference type="ARBA" id="ARBA00022723"/>
    </source>
</evidence>
<comment type="function">
    <text evidence="7">Thiolesterase that catalyzes the hydrolysis of S-D-lactoyl-glutathione to form glutathione and D-lactic acid.</text>
</comment>
<dbReference type="InterPro" id="IPR050110">
    <property type="entry name" value="Glyoxalase_II_hydrolase"/>
</dbReference>
<evidence type="ECO:0000313" key="9">
    <source>
        <dbReference type="EMBL" id="TQV86761.1"/>
    </source>
</evidence>
<dbReference type="GO" id="GO:0008800">
    <property type="term" value="F:beta-lactamase activity"/>
    <property type="evidence" value="ECO:0007669"/>
    <property type="project" value="InterPro"/>
</dbReference>
<dbReference type="InterPro" id="IPR001279">
    <property type="entry name" value="Metallo-B-lactamas"/>
</dbReference>
<dbReference type="CDD" id="cd07723">
    <property type="entry name" value="hydroxyacylglutathione_hydrolase_MBL-fold"/>
    <property type="match status" value="1"/>
</dbReference>
<organism evidence="9 10">
    <name type="scientific">Aliikangiella coralliicola</name>
    <dbReference type="NCBI Taxonomy" id="2592383"/>
    <lineage>
        <taxon>Bacteria</taxon>
        <taxon>Pseudomonadati</taxon>
        <taxon>Pseudomonadota</taxon>
        <taxon>Gammaproteobacteria</taxon>
        <taxon>Oceanospirillales</taxon>
        <taxon>Pleioneaceae</taxon>
        <taxon>Aliikangiella</taxon>
    </lineage>
</organism>
<dbReference type="InterPro" id="IPR035680">
    <property type="entry name" value="Clx_II_MBL"/>
</dbReference>
<dbReference type="PANTHER" id="PTHR43705:SF1">
    <property type="entry name" value="HYDROXYACYLGLUTATHIONE HYDROLASE GLOB"/>
    <property type="match status" value="1"/>
</dbReference>
<dbReference type="PANTHER" id="PTHR43705">
    <property type="entry name" value="HYDROXYACYLGLUTATHIONE HYDROLASE"/>
    <property type="match status" value="1"/>
</dbReference>
<accession>A0A545UBB6</accession>
<gene>
    <name evidence="7 9" type="primary">gloB</name>
    <name evidence="9" type="ORF">FLL46_16960</name>
</gene>
<dbReference type="HAMAP" id="MF_01374">
    <property type="entry name" value="Glyoxalase_2"/>
    <property type="match status" value="1"/>
</dbReference>
<dbReference type="SMART" id="SM00849">
    <property type="entry name" value="Lactamase_B"/>
    <property type="match status" value="1"/>
</dbReference>
<dbReference type="PROSITE" id="PS00743">
    <property type="entry name" value="BETA_LACTAMASE_B_1"/>
    <property type="match status" value="1"/>
</dbReference>
<dbReference type="NCBIfam" id="TIGR03413">
    <property type="entry name" value="GSH_gloB"/>
    <property type="match status" value="1"/>
</dbReference>
<dbReference type="EC" id="3.1.2.6" evidence="7"/>
<dbReference type="GO" id="GO:0004416">
    <property type="term" value="F:hydroxyacylglutathione hydrolase activity"/>
    <property type="evidence" value="ECO:0007669"/>
    <property type="project" value="UniProtKB-UniRule"/>
</dbReference>
<keyword evidence="5 7" id="KW-0378">Hydrolase</keyword>
<evidence type="ECO:0000313" key="10">
    <source>
        <dbReference type="Proteomes" id="UP000315439"/>
    </source>
</evidence>
<evidence type="ECO:0000256" key="7">
    <source>
        <dbReference type="HAMAP-Rule" id="MF_01374"/>
    </source>
</evidence>
<proteinExistence type="inferred from homology"/>
<evidence type="ECO:0000256" key="6">
    <source>
        <dbReference type="ARBA" id="ARBA00022833"/>
    </source>
</evidence>
<feature type="binding site" evidence="7">
    <location>
        <position position="52"/>
    </location>
    <ligand>
        <name>Zn(2+)</name>
        <dbReference type="ChEBI" id="CHEBI:29105"/>
        <label>1</label>
    </ligand>
</feature>
<dbReference type="GO" id="GO:0017001">
    <property type="term" value="P:antibiotic catabolic process"/>
    <property type="evidence" value="ECO:0007669"/>
    <property type="project" value="InterPro"/>
</dbReference>
<comment type="pathway">
    <text evidence="2 7">Secondary metabolite metabolism; methylglyoxal degradation; (R)-lactate from methylglyoxal: step 2/2.</text>
</comment>
<protein>
    <recommendedName>
        <fullName evidence="7">Hydroxyacylglutathione hydrolase</fullName>
        <ecNumber evidence="7">3.1.2.6</ecNumber>
    </recommendedName>
    <alternativeName>
        <fullName evidence="7">Glyoxalase II</fullName>
        <shortName evidence="7">Glx II</shortName>
    </alternativeName>
</protein>
<dbReference type="SUPFAM" id="SSF56281">
    <property type="entry name" value="Metallo-hydrolase/oxidoreductase"/>
    <property type="match status" value="1"/>
</dbReference>
<keyword evidence="4 7" id="KW-0479">Metal-binding</keyword>
<keyword evidence="6 7" id="KW-0862">Zinc</keyword>
<dbReference type="PIRSF" id="PIRSF005457">
    <property type="entry name" value="Glx"/>
    <property type="match status" value="1"/>
</dbReference>
<evidence type="ECO:0000256" key="3">
    <source>
        <dbReference type="ARBA" id="ARBA00006759"/>
    </source>
</evidence>
<comment type="cofactor">
    <cofactor evidence="7">
        <name>Zn(2+)</name>
        <dbReference type="ChEBI" id="CHEBI:29105"/>
    </cofactor>
    <text evidence="7">Binds 2 Zn(2+) ions per subunit.</text>
</comment>
<dbReference type="Pfam" id="PF16123">
    <property type="entry name" value="HAGH_C"/>
    <property type="match status" value="1"/>
</dbReference>
<dbReference type="EMBL" id="VIKS01000010">
    <property type="protein sequence ID" value="TQV86761.1"/>
    <property type="molecule type" value="Genomic_DNA"/>
</dbReference>
<feature type="domain" description="Metallo-beta-lactamase" evidence="8">
    <location>
        <begin position="11"/>
        <end position="171"/>
    </location>
</feature>
<evidence type="ECO:0000256" key="1">
    <source>
        <dbReference type="ARBA" id="ARBA00001623"/>
    </source>
</evidence>
<feature type="binding site" evidence="7">
    <location>
        <position position="171"/>
    </location>
    <ligand>
        <name>Zn(2+)</name>
        <dbReference type="ChEBI" id="CHEBI:29105"/>
        <label>2</label>
    </ligand>
</feature>
<comment type="caution">
    <text evidence="9">The sequence shown here is derived from an EMBL/GenBank/DDBJ whole genome shotgun (WGS) entry which is preliminary data.</text>
</comment>
<comment type="subunit">
    <text evidence="7">Monomer.</text>
</comment>
<dbReference type="InterPro" id="IPR036866">
    <property type="entry name" value="RibonucZ/Hydroxyglut_hydro"/>
</dbReference>
<dbReference type="UniPathway" id="UPA00619">
    <property type="reaction ID" value="UER00676"/>
</dbReference>